<reference evidence="1 2" key="1">
    <citation type="submission" date="2018-09" db="EMBL/GenBank/DDBJ databases">
        <title>Phylogenetic diversity of Pectobacterium and Dickeya strains causing blackleg disease of potato in Morocco.</title>
        <authorList>
            <person name="Oulghazi S."/>
            <person name="Moumni M."/>
            <person name="Faure D."/>
        </authorList>
    </citation>
    <scope>NUCLEOTIDE SEQUENCE [LARGE SCALE GENOMIC DNA]</scope>
    <source>
        <strain evidence="1 2">S1.15.11.2D</strain>
    </source>
</reference>
<dbReference type="AlphaFoldDB" id="A0A419B0M4"/>
<protein>
    <submittedName>
        <fullName evidence="1">Uncharacterized protein</fullName>
    </submittedName>
</protein>
<dbReference type="Proteomes" id="UP000283655">
    <property type="component" value="Unassembled WGS sequence"/>
</dbReference>
<gene>
    <name evidence="1" type="ORF">D5071_01835</name>
</gene>
<proteinExistence type="predicted"/>
<accession>A0A419B0M4</accession>
<evidence type="ECO:0000313" key="1">
    <source>
        <dbReference type="EMBL" id="RJL54667.1"/>
    </source>
</evidence>
<comment type="caution">
    <text evidence="1">The sequence shown here is derived from an EMBL/GenBank/DDBJ whole genome shotgun (WGS) entry which is preliminary data.</text>
</comment>
<organism evidence="1 2">
    <name type="scientific">Pectobacterium carotovorum</name>
    <name type="common">Erwinia carotovora</name>
    <dbReference type="NCBI Taxonomy" id="554"/>
    <lineage>
        <taxon>Bacteria</taxon>
        <taxon>Pseudomonadati</taxon>
        <taxon>Pseudomonadota</taxon>
        <taxon>Gammaproteobacteria</taxon>
        <taxon>Enterobacterales</taxon>
        <taxon>Pectobacteriaceae</taxon>
        <taxon>Pectobacterium</taxon>
    </lineage>
</organism>
<name>A0A419B0M4_PECCA</name>
<dbReference type="EMBL" id="QZDH01000005">
    <property type="protein sequence ID" value="RJL54667.1"/>
    <property type="molecule type" value="Genomic_DNA"/>
</dbReference>
<sequence>MRICEHPDEQCSLLYPSYFTLHVRWLLLLTPVTYLSKLPGHALAAFPSIRTFPSYRFLY</sequence>
<evidence type="ECO:0000313" key="2">
    <source>
        <dbReference type="Proteomes" id="UP000283655"/>
    </source>
</evidence>